<feature type="chain" id="PRO_5022906376" description="Lipoprotein" evidence="1">
    <location>
        <begin position="20"/>
        <end position="164"/>
    </location>
</feature>
<evidence type="ECO:0008006" key="4">
    <source>
        <dbReference type="Google" id="ProtNLM"/>
    </source>
</evidence>
<accession>A0A5E6UL47</accession>
<protein>
    <recommendedName>
        <fullName evidence="4">Lipoprotein</fullName>
    </recommendedName>
</protein>
<dbReference type="RefSeq" id="WP_095188562.1">
    <property type="nucleotide sequence ID" value="NZ_CABVHJ010000010.1"/>
</dbReference>
<keyword evidence="1" id="KW-0732">Signal</keyword>
<feature type="signal peptide" evidence="1">
    <location>
        <begin position="1"/>
        <end position="19"/>
    </location>
</feature>
<organism evidence="2 3">
    <name type="scientific">Pseudomonas fluorescens</name>
    <dbReference type="NCBI Taxonomy" id="294"/>
    <lineage>
        <taxon>Bacteria</taxon>
        <taxon>Pseudomonadati</taxon>
        <taxon>Pseudomonadota</taxon>
        <taxon>Gammaproteobacteria</taxon>
        <taxon>Pseudomonadales</taxon>
        <taxon>Pseudomonadaceae</taxon>
        <taxon>Pseudomonas</taxon>
    </lineage>
</organism>
<proteinExistence type="predicted"/>
<evidence type="ECO:0000313" key="2">
    <source>
        <dbReference type="EMBL" id="VVN01696.1"/>
    </source>
</evidence>
<reference evidence="2 3" key="1">
    <citation type="submission" date="2019-09" db="EMBL/GenBank/DDBJ databases">
        <authorList>
            <person name="Chandra G."/>
            <person name="Truman W A."/>
        </authorList>
    </citation>
    <scope>NUCLEOTIDE SEQUENCE [LARGE SCALE GENOMIC DNA]</scope>
    <source>
        <strain evidence="2">PS655</strain>
    </source>
</reference>
<name>A0A5E6UL47_PSEFL</name>
<dbReference type="Proteomes" id="UP000327167">
    <property type="component" value="Unassembled WGS sequence"/>
</dbReference>
<dbReference type="AlphaFoldDB" id="A0A5E6UL47"/>
<sequence precursor="true">MRNLILFLMFSLCASCAISHGKPTAKIEYLGVERYLDRNIYQVRFSSDVDVDKLFKSKISQSLLCSLGEGMDFSQPRNLNQYGEGWIETVAPADGTAFKADLMFRRVKDSSSDTLMSSEDLRTVLAGRQSIACKVRINSYSYKIYYSDVMNIPVADLLKEINKY</sequence>
<dbReference type="EMBL" id="CABVHJ010000010">
    <property type="protein sequence ID" value="VVN01696.1"/>
    <property type="molecule type" value="Genomic_DNA"/>
</dbReference>
<evidence type="ECO:0000256" key="1">
    <source>
        <dbReference type="SAM" id="SignalP"/>
    </source>
</evidence>
<evidence type="ECO:0000313" key="3">
    <source>
        <dbReference type="Proteomes" id="UP000327167"/>
    </source>
</evidence>
<gene>
    <name evidence="2" type="ORF">PS655_03376</name>
</gene>